<feature type="binding site" evidence="8">
    <location>
        <position position="40"/>
    </location>
    <ligand>
        <name>Na(+)</name>
        <dbReference type="ChEBI" id="CHEBI:29101"/>
        <label>1</label>
    </ligand>
</feature>
<feature type="binding site" evidence="8">
    <location>
        <position position="312"/>
    </location>
    <ligand>
        <name>Na(+)</name>
        <dbReference type="ChEBI" id="CHEBI:29101"/>
        <label>1</label>
    </ligand>
</feature>
<feature type="compositionally biased region" description="Basic and acidic residues" evidence="11">
    <location>
        <begin position="1"/>
        <end position="10"/>
    </location>
</feature>
<evidence type="ECO:0000256" key="10">
    <source>
        <dbReference type="RuleBase" id="RU003732"/>
    </source>
</evidence>
<evidence type="ECO:0000256" key="5">
    <source>
        <dbReference type="ARBA" id="ARBA00022989"/>
    </source>
</evidence>
<feature type="disulfide bond" evidence="9">
    <location>
        <begin position="145"/>
        <end position="154"/>
    </location>
</feature>
<keyword evidence="8" id="KW-0479">Metal-binding</keyword>
<feature type="transmembrane region" description="Helical" evidence="12">
    <location>
        <begin position="229"/>
        <end position="250"/>
    </location>
</feature>
<feature type="transmembrane region" description="Helical" evidence="12">
    <location>
        <begin position="468"/>
        <end position="489"/>
    </location>
</feature>
<dbReference type="SUPFAM" id="SSF161070">
    <property type="entry name" value="SNF-like"/>
    <property type="match status" value="1"/>
</dbReference>
<feature type="transmembrane region" description="Helical" evidence="12">
    <location>
        <begin position="438"/>
        <end position="462"/>
    </location>
</feature>
<evidence type="ECO:0000256" key="8">
    <source>
        <dbReference type="PIRSR" id="PIRSR600175-1"/>
    </source>
</evidence>
<dbReference type="InterPro" id="IPR037272">
    <property type="entry name" value="SNS_sf"/>
</dbReference>
<evidence type="ECO:0000256" key="2">
    <source>
        <dbReference type="ARBA" id="ARBA00006459"/>
    </source>
</evidence>
<feature type="binding site" evidence="8">
    <location>
        <position position="47"/>
    </location>
    <ligand>
        <name>Na(+)</name>
        <dbReference type="ChEBI" id="CHEBI:29101"/>
        <label>1</label>
    </ligand>
</feature>
<dbReference type="PANTHER" id="PTHR11616:SF321">
    <property type="entry name" value="SODIUM-DEPENDENT NUTRIENT AMINO ACID TRANSPORTER 1-RELATED"/>
    <property type="match status" value="1"/>
</dbReference>
<proteinExistence type="inferred from homology"/>
<keyword evidence="7" id="KW-0325">Glycoprotein</keyword>
<feature type="transmembrane region" description="Helical" evidence="12">
    <location>
        <begin position="63"/>
        <end position="85"/>
    </location>
</feature>
<dbReference type="GO" id="GO:0005886">
    <property type="term" value="C:plasma membrane"/>
    <property type="evidence" value="ECO:0007669"/>
    <property type="project" value="TreeGrafter"/>
</dbReference>
<keyword evidence="9" id="KW-1015">Disulfide bond</keyword>
<feature type="transmembrane region" description="Helical" evidence="12">
    <location>
        <begin position="338"/>
        <end position="363"/>
    </location>
</feature>
<keyword evidence="3 10" id="KW-0813">Transport</keyword>
<comment type="caution">
    <text evidence="13">The sequence shown here is derived from an EMBL/GenBank/DDBJ whole genome shotgun (WGS) entry which is preliminary data.</text>
</comment>
<keyword evidence="8" id="KW-0915">Sodium</keyword>
<keyword evidence="5 12" id="KW-1133">Transmembrane helix</keyword>
<dbReference type="GO" id="GO:0089718">
    <property type="term" value="P:amino acid import across plasma membrane"/>
    <property type="evidence" value="ECO:0007669"/>
    <property type="project" value="TreeGrafter"/>
</dbReference>
<dbReference type="PROSITE" id="PS50267">
    <property type="entry name" value="NA_NEUROTRAN_SYMP_3"/>
    <property type="match status" value="1"/>
</dbReference>
<feature type="transmembrane region" description="Helical" evidence="12">
    <location>
        <begin position="106"/>
        <end position="132"/>
    </location>
</feature>
<evidence type="ECO:0000256" key="11">
    <source>
        <dbReference type="SAM" id="MobiDB-lite"/>
    </source>
</evidence>
<keyword evidence="10" id="KW-0769">Symport</keyword>
<feature type="transmembrane region" description="Helical" evidence="12">
    <location>
        <begin position="397"/>
        <end position="417"/>
    </location>
</feature>
<feature type="transmembrane region" description="Helical" evidence="12">
    <location>
        <begin position="509"/>
        <end position="532"/>
    </location>
</feature>
<evidence type="ECO:0000256" key="12">
    <source>
        <dbReference type="SAM" id="Phobius"/>
    </source>
</evidence>
<evidence type="ECO:0000256" key="9">
    <source>
        <dbReference type="PIRSR" id="PIRSR600175-2"/>
    </source>
</evidence>
<evidence type="ECO:0000256" key="1">
    <source>
        <dbReference type="ARBA" id="ARBA00004141"/>
    </source>
</evidence>
<dbReference type="Pfam" id="PF00209">
    <property type="entry name" value="SNF"/>
    <property type="match status" value="1"/>
</dbReference>
<organism evidence="13 14">
    <name type="scientific">Pinctada imbricata</name>
    <name type="common">Atlantic pearl-oyster</name>
    <name type="synonym">Pinctada martensii</name>
    <dbReference type="NCBI Taxonomy" id="66713"/>
    <lineage>
        <taxon>Eukaryota</taxon>
        <taxon>Metazoa</taxon>
        <taxon>Spiralia</taxon>
        <taxon>Lophotrochozoa</taxon>
        <taxon>Mollusca</taxon>
        <taxon>Bivalvia</taxon>
        <taxon>Autobranchia</taxon>
        <taxon>Pteriomorphia</taxon>
        <taxon>Pterioida</taxon>
        <taxon>Pterioidea</taxon>
        <taxon>Pteriidae</taxon>
        <taxon>Pinctada</taxon>
    </lineage>
</organism>
<keyword evidence="4 10" id="KW-0812">Transmembrane</keyword>
<dbReference type="Proteomes" id="UP001186944">
    <property type="component" value="Unassembled WGS sequence"/>
</dbReference>
<feature type="binding site" evidence="8">
    <location>
        <position position="409"/>
    </location>
    <ligand>
        <name>Na(+)</name>
        <dbReference type="ChEBI" id="CHEBI:29101"/>
        <label>1</label>
    </ligand>
</feature>
<feature type="binding site" evidence="8">
    <location>
        <position position="43"/>
    </location>
    <ligand>
        <name>Na(+)</name>
        <dbReference type="ChEBI" id="CHEBI:29101"/>
        <label>1</label>
    </ligand>
</feature>
<accession>A0AA89C8Q1</accession>
<keyword evidence="14" id="KW-1185">Reference proteome</keyword>
<dbReference type="AlphaFoldDB" id="A0AA89C8Q1"/>
<evidence type="ECO:0000256" key="4">
    <source>
        <dbReference type="ARBA" id="ARBA00022692"/>
    </source>
</evidence>
<comment type="similarity">
    <text evidence="2 10">Belongs to the sodium:neurotransmitter symporter (SNF) (TC 2.A.22) family.</text>
</comment>
<feature type="region of interest" description="Disordered" evidence="11">
    <location>
        <begin position="1"/>
        <end position="24"/>
    </location>
</feature>
<dbReference type="GO" id="GO:0046872">
    <property type="term" value="F:metal ion binding"/>
    <property type="evidence" value="ECO:0007669"/>
    <property type="project" value="UniProtKB-KW"/>
</dbReference>
<feature type="transmembrane region" description="Helical" evidence="12">
    <location>
        <begin position="544"/>
        <end position="568"/>
    </location>
</feature>
<feature type="transmembrane region" description="Helical" evidence="12">
    <location>
        <begin position="262"/>
        <end position="289"/>
    </location>
</feature>
<dbReference type="PANTHER" id="PTHR11616">
    <property type="entry name" value="SODIUM/CHLORIDE DEPENDENT TRANSPORTER"/>
    <property type="match status" value="1"/>
</dbReference>
<evidence type="ECO:0000256" key="3">
    <source>
        <dbReference type="ARBA" id="ARBA00022448"/>
    </source>
</evidence>
<evidence type="ECO:0000256" key="6">
    <source>
        <dbReference type="ARBA" id="ARBA00023136"/>
    </source>
</evidence>
<dbReference type="GO" id="GO:0005283">
    <property type="term" value="F:amino acid:sodium symporter activity"/>
    <property type="evidence" value="ECO:0007669"/>
    <property type="project" value="TreeGrafter"/>
</dbReference>
<evidence type="ECO:0000313" key="13">
    <source>
        <dbReference type="EMBL" id="KAK3105785.1"/>
    </source>
</evidence>
<evidence type="ECO:0000313" key="14">
    <source>
        <dbReference type="Proteomes" id="UP001186944"/>
    </source>
</evidence>
<sequence>MELESLKSPDEGGTTASSSSSGREREKWGRKVEFLLSVSGYSVGPGNLWRFPYICMRNGGGAFLIPFIFLLFTLGLPLFFVEVSLGQFSGRGIYGVWNICPIFKGMGIGMGIAAAILSAYFAIILSWSLYYIGNSFLNPLPWSLCGQEWNTPECQTDRNSMKRLLPKNRTANSTYLDIDGFTYNTTFLGRSSYNSTNITSQIITSEEEFWQYNVLKISSGIHDFGRVQWHLALCFVISWIIVYFCLARGVKSLGKVVYVTATLPYILLVTLLIRGITLPGAIDGILFYITPDFERILSAQVWMEAAIQIFYSSGIIWGALITFSSFNKFHNNCLRDSILLICLGEGTSIFGGFVVFSILGYMAHKVNVPVEDVVKSGPGLGYIAYPEALMELPLPNLWGVLFFLMLYTLALDAVFACMEPMCTAFVDQFPLLKRRRALFIGVVVALMLLSGLPLCTQSGMYIYQLVDWYTASFAVPLFGVFECVIIGWIYGADRFSKDVEMMLGRGLPLVIRISLCFISPVILMILLVFIVAKYSLPTYGTYEYPTLAVVFGWFIALVPLVPLPIVAVREVKKAPGNTTFQVKFIR</sequence>
<feature type="transmembrane region" description="Helical" evidence="12">
    <location>
        <begin position="309"/>
        <end position="326"/>
    </location>
</feature>
<dbReference type="EMBL" id="VSWD01000003">
    <property type="protein sequence ID" value="KAK3105785.1"/>
    <property type="molecule type" value="Genomic_DNA"/>
</dbReference>
<keyword evidence="6 12" id="KW-0472">Membrane</keyword>
<feature type="binding site" evidence="8">
    <location>
        <position position="412"/>
    </location>
    <ligand>
        <name>Na(+)</name>
        <dbReference type="ChEBI" id="CHEBI:29101"/>
        <label>1</label>
    </ligand>
</feature>
<dbReference type="PRINTS" id="PR00176">
    <property type="entry name" value="NANEUSMPORT"/>
</dbReference>
<protein>
    <recommendedName>
        <fullName evidence="10">Transporter</fullName>
    </recommendedName>
</protein>
<reference evidence="13" key="1">
    <citation type="submission" date="2019-08" db="EMBL/GenBank/DDBJ databases">
        <title>The improved chromosome-level genome for the pearl oyster Pinctada fucata martensii using PacBio sequencing and Hi-C.</title>
        <authorList>
            <person name="Zheng Z."/>
        </authorList>
    </citation>
    <scope>NUCLEOTIDE SEQUENCE</scope>
    <source>
        <strain evidence="13">ZZ-2019</strain>
        <tissue evidence="13">Adductor muscle</tissue>
    </source>
</reference>
<evidence type="ECO:0000256" key="7">
    <source>
        <dbReference type="ARBA" id="ARBA00023180"/>
    </source>
</evidence>
<dbReference type="InterPro" id="IPR000175">
    <property type="entry name" value="Na/ntran_symport"/>
</dbReference>
<gene>
    <name evidence="13" type="ORF">FSP39_005733</name>
</gene>
<name>A0AA89C8Q1_PINIB</name>
<dbReference type="PROSITE" id="PS00610">
    <property type="entry name" value="NA_NEUROTRAN_SYMP_1"/>
    <property type="match status" value="1"/>
</dbReference>
<comment type="subcellular location">
    <subcellularLocation>
        <location evidence="1">Membrane</location>
        <topology evidence="1">Multi-pass membrane protein</topology>
    </subcellularLocation>
</comment>